<dbReference type="SMART" id="SM00256">
    <property type="entry name" value="FBOX"/>
    <property type="match status" value="1"/>
</dbReference>
<dbReference type="Gene3D" id="1.20.1280.50">
    <property type="match status" value="1"/>
</dbReference>
<dbReference type="InterPro" id="IPR032675">
    <property type="entry name" value="LRR_dom_sf"/>
</dbReference>
<dbReference type="PROSITE" id="PS50181">
    <property type="entry name" value="FBOX"/>
    <property type="match status" value="1"/>
</dbReference>
<reference evidence="2 3" key="1">
    <citation type="submission" date="2024-08" db="EMBL/GenBank/DDBJ databases">
        <authorList>
            <person name="Cucini C."/>
            <person name="Frati F."/>
        </authorList>
    </citation>
    <scope>NUCLEOTIDE SEQUENCE [LARGE SCALE GENOMIC DNA]</scope>
</reference>
<evidence type="ECO:0000313" key="2">
    <source>
        <dbReference type="EMBL" id="CAL8076526.1"/>
    </source>
</evidence>
<dbReference type="Proteomes" id="UP001642540">
    <property type="component" value="Unassembled WGS sequence"/>
</dbReference>
<proteinExistence type="predicted"/>
<sequence length="423" mass="49508">MESLPTEVLECIFSFLPQDSLDSCFQVCDRWAEVIDKMLKKTMWNPWSANNPTAEAMLIFRHTAGSKFESAEHIAEMRNKISKLTPSERTKNPFKNRTLIINMKNTKDFTALHQGLPEMIKEFGGHVHHLLYYVNHLVPQSVENMWLIFNNMKNIRSVTFYSLQMDVVMEWVNRWDMSTFPTLPHFSELGFLGGITFQYIEVLANVYGPQIQKLSLRFVTANGDKFDRIVGKFPNLNFLKVFELDPREFYRRCLKHIPIRHLSISIGRERKELDENQFNLIDIMETLRPFFSEEFEILTLFGNLKSKCEDCSCNFDGFQASPGSPKSLKEVAIPLSLLGTHEFWELLLNVSNLRKLMLMETEDNFKNKVLGKEELQNLCEPIWRRLSSDLQTISIRSREFNKIFGRCFPVIFTCHRPRPQIEL</sequence>
<dbReference type="EMBL" id="CAXLJM020000011">
    <property type="protein sequence ID" value="CAL8076526.1"/>
    <property type="molecule type" value="Genomic_DNA"/>
</dbReference>
<name>A0ABP1PWM0_9HEXA</name>
<dbReference type="SUPFAM" id="SSF81383">
    <property type="entry name" value="F-box domain"/>
    <property type="match status" value="1"/>
</dbReference>
<accession>A0ABP1PWM0</accession>
<keyword evidence="3" id="KW-1185">Reference proteome</keyword>
<comment type="caution">
    <text evidence="2">The sequence shown here is derived from an EMBL/GenBank/DDBJ whole genome shotgun (WGS) entry which is preliminary data.</text>
</comment>
<dbReference type="InterPro" id="IPR036047">
    <property type="entry name" value="F-box-like_dom_sf"/>
</dbReference>
<dbReference type="Gene3D" id="3.80.10.10">
    <property type="entry name" value="Ribonuclease Inhibitor"/>
    <property type="match status" value="1"/>
</dbReference>
<dbReference type="Pfam" id="PF12937">
    <property type="entry name" value="F-box-like"/>
    <property type="match status" value="1"/>
</dbReference>
<protein>
    <recommendedName>
        <fullName evidence="1">F-box domain-containing protein</fullName>
    </recommendedName>
</protein>
<evidence type="ECO:0000313" key="3">
    <source>
        <dbReference type="Proteomes" id="UP001642540"/>
    </source>
</evidence>
<feature type="domain" description="F-box" evidence="1">
    <location>
        <begin position="1"/>
        <end position="47"/>
    </location>
</feature>
<organism evidence="2 3">
    <name type="scientific">Orchesella dallaii</name>
    <dbReference type="NCBI Taxonomy" id="48710"/>
    <lineage>
        <taxon>Eukaryota</taxon>
        <taxon>Metazoa</taxon>
        <taxon>Ecdysozoa</taxon>
        <taxon>Arthropoda</taxon>
        <taxon>Hexapoda</taxon>
        <taxon>Collembola</taxon>
        <taxon>Entomobryomorpha</taxon>
        <taxon>Entomobryoidea</taxon>
        <taxon>Orchesellidae</taxon>
        <taxon>Orchesellinae</taxon>
        <taxon>Orchesella</taxon>
    </lineage>
</organism>
<evidence type="ECO:0000259" key="1">
    <source>
        <dbReference type="PROSITE" id="PS50181"/>
    </source>
</evidence>
<gene>
    <name evidence="2" type="ORF">ODALV1_LOCUS3502</name>
</gene>
<dbReference type="InterPro" id="IPR001810">
    <property type="entry name" value="F-box_dom"/>
</dbReference>